<accession>A0A6J0TF21</accession>
<evidence type="ECO:0000313" key="10">
    <source>
        <dbReference type="Proteomes" id="UP001652642"/>
    </source>
</evidence>
<dbReference type="InterPro" id="IPR011989">
    <property type="entry name" value="ARM-like"/>
</dbReference>
<evidence type="ECO:0000256" key="5">
    <source>
        <dbReference type="ARBA" id="ARBA00023128"/>
    </source>
</evidence>
<dbReference type="InterPro" id="IPR006911">
    <property type="entry name" value="ARM-rpt_dom"/>
</dbReference>
<keyword evidence="4 8" id="KW-1133">Transmembrane helix</keyword>
<dbReference type="GO" id="GO:0005741">
    <property type="term" value="C:mitochondrial outer membrane"/>
    <property type="evidence" value="ECO:0007669"/>
    <property type="project" value="UniProtKB-SubCell"/>
</dbReference>
<dbReference type="Proteomes" id="UP001652642">
    <property type="component" value="Chromosome 5"/>
</dbReference>
<dbReference type="AlphaFoldDB" id="A0A6J0TF21"/>
<evidence type="ECO:0000256" key="4">
    <source>
        <dbReference type="ARBA" id="ARBA00022989"/>
    </source>
</evidence>
<dbReference type="KEGG" id="pvt:110077182"/>
<feature type="domain" description="Armadillo repeat-containing" evidence="9">
    <location>
        <begin position="97"/>
        <end position="314"/>
    </location>
</feature>
<keyword evidence="2 8" id="KW-0812">Transmembrane</keyword>
<evidence type="ECO:0000256" key="8">
    <source>
        <dbReference type="SAM" id="Phobius"/>
    </source>
</evidence>
<gene>
    <name evidence="11" type="primary">ARMC10</name>
</gene>
<comment type="subcellular location">
    <subcellularLocation>
        <location evidence="1">Mitochondrion outer membrane</location>
        <topology evidence="1">Single-pass membrane protein</topology>
    </subcellularLocation>
</comment>
<sequence>MREVGGSAIRTGLAGFVVGAGVCYCVYRVVSKTRRNNGGVVAAAPPAAETERERAPQGSREAPGSSERHGVFPSPPQRDSASLREGCVDLPNSSHDLKACHIQNLIHLLESTEDPSVQEQILITLSNSAAFSVNQDLIRNLGGLSVVGKMLSVPDIDVKEKALNTLNNLSMNIKNQEVLKVYITRVCEEIDSSPLNSELQLAGLRFLTNMSVTNNYHCMMTSSIPCFLHLLSKENERTQVQVLKVLVNLSANTAMTKDLLNAQAPFLLSLLDGSINKEVLLRVLLFATNLTKNMKKEKNTTVSQYNEDSIFSVLWGNSTLCAQKLAALLYHHDTEIREQVAELIMQQG</sequence>
<evidence type="ECO:0000259" key="9">
    <source>
        <dbReference type="Pfam" id="PF04826"/>
    </source>
</evidence>
<keyword evidence="3" id="KW-1000">Mitochondrion outer membrane</keyword>
<evidence type="ECO:0000256" key="6">
    <source>
        <dbReference type="ARBA" id="ARBA00023136"/>
    </source>
</evidence>
<dbReference type="Gene3D" id="1.25.10.10">
    <property type="entry name" value="Leucine-rich Repeat Variant"/>
    <property type="match status" value="2"/>
</dbReference>
<name>A0A6J0TF21_9SAUR</name>
<evidence type="ECO:0000256" key="1">
    <source>
        <dbReference type="ARBA" id="ARBA00004572"/>
    </source>
</evidence>
<reference evidence="11" key="1">
    <citation type="submission" date="2025-08" db="UniProtKB">
        <authorList>
            <consortium name="RefSeq"/>
        </authorList>
    </citation>
    <scope>IDENTIFICATION</scope>
</reference>
<evidence type="ECO:0000313" key="11">
    <source>
        <dbReference type="RefSeq" id="XP_020645625.2"/>
    </source>
</evidence>
<evidence type="ECO:0000256" key="2">
    <source>
        <dbReference type="ARBA" id="ARBA00022692"/>
    </source>
</evidence>
<dbReference type="InterPro" id="IPR016024">
    <property type="entry name" value="ARM-type_fold"/>
</dbReference>
<keyword evidence="10" id="KW-1185">Reference proteome</keyword>
<feature type="region of interest" description="Disordered" evidence="7">
    <location>
        <begin position="41"/>
        <end position="82"/>
    </location>
</feature>
<dbReference type="SUPFAM" id="SSF48371">
    <property type="entry name" value="ARM repeat"/>
    <property type="match status" value="1"/>
</dbReference>
<dbReference type="RefSeq" id="XP_020645625.2">
    <property type="nucleotide sequence ID" value="XM_020789966.2"/>
</dbReference>
<keyword evidence="6 8" id="KW-0472">Membrane</keyword>
<keyword evidence="5" id="KW-0496">Mitochondrion</keyword>
<organism evidence="10 11">
    <name type="scientific">Pogona vitticeps</name>
    <name type="common">central bearded dragon</name>
    <dbReference type="NCBI Taxonomy" id="103695"/>
    <lineage>
        <taxon>Eukaryota</taxon>
        <taxon>Metazoa</taxon>
        <taxon>Chordata</taxon>
        <taxon>Craniata</taxon>
        <taxon>Vertebrata</taxon>
        <taxon>Euteleostomi</taxon>
        <taxon>Lepidosauria</taxon>
        <taxon>Squamata</taxon>
        <taxon>Bifurcata</taxon>
        <taxon>Unidentata</taxon>
        <taxon>Episquamata</taxon>
        <taxon>Toxicofera</taxon>
        <taxon>Iguania</taxon>
        <taxon>Acrodonta</taxon>
        <taxon>Agamidae</taxon>
        <taxon>Amphibolurinae</taxon>
        <taxon>Pogona</taxon>
    </lineage>
</organism>
<dbReference type="InterPro" id="IPR051303">
    <property type="entry name" value="Armcx_regulator"/>
</dbReference>
<dbReference type="InParanoid" id="A0A6J0TF21"/>
<evidence type="ECO:0000256" key="7">
    <source>
        <dbReference type="SAM" id="MobiDB-lite"/>
    </source>
</evidence>
<dbReference type="OrthoDB" id="10017790at2759"/>
<proteinExistence type="predicted"/>
<dbReference type="PANTHER" id="PTHR15712">
    <property type="entry name" value="ARMADILLO REPEAT CONTAINING PROTEIN"/>
    <property type="match status" value="1"/>
</dbReference>
<evidence type="ECO:0000256" key="3">
    <source>
        <dbReference type="ARBA" id="ARBA00022787"/>
    </source>
</evidence>
<dbReference type="Pfam" id="PF04826">
    <property type="entry name" value="Arm_2"/>
    <property type="match status" value="1"/>
</dbReference>
<dbReference type="PANTHER" id="PTHR15712:SF23">
    <property type="entry name" value="ARMADILLO REPEAT CONTAINING 10"/>
    <property type="match status" value="1"/>
</dbReference>
<dbReference type="CTD" id="83787"/>
<feature type="transmembrane region" description="Helical" evidence="8">
    <location>
        <begin position="12"/>
        <end position="30"/>
    </location>
</feature>
<protein>
    <submittedName>
        <fullName evidence="11">Armadillo repeat-containing protein 10</fullName>
    </submittedName>
</protein>
<dbReference type="GeneID" id="110077182"/>